<keyword evidence="6" id="KW-0472">Membrane</keyword>
<evidence type="ECO:0000256" key="5">
    <source>
        <dbReference type="ARBA" id="ARBA00023065"/>
    </source>
</evidence>
<keyword evidence="5" id="KW-0813">Transport</keyword>
<accession>A0A074V517</accession>
<reference evidence="12 13" key="1">
    <citation type="journal article" date="2014" name="PLoS Genet.">
        <title>Hidden diversity in honey bee gut symbionts detected by single-cell genomics.</title>
        <authorList>
            <person name="Engel P."/>
            <person name="Stepanauskas R."/>
            <person name="Moran N."/>
        </authorList>
    </citation>
    <scope>NUCLEOTIDE SEQUENCE [LARGE SCALE GENOMIC DNA]</scope>
    <source>
        <strain evidence="12 13">SCGC AB-598-J21</strain>
    </source>
</reference>
<evidence type="ECO:0000256" key="1">
    <source>
        <dbReference type="ARBA" id="ARBA00004442"/>
    </source>
</evidence>
<dbReference type="Pfam" id="PF03865">
    <property type="entry name" value="ShlB"/>
    <property type="match status" value="1"/>
</dbReference>
<dbReference type="Pfam" id="PF17287">
    <property type="entry name" value="POTRA_3"/>
    <property type="match status" value="1"/>
</dbReference>
<gene>
    <name evidence="12" type="ORF">SASC598J21_020070</name>
</gene>
<feature type="signal peptide" evidence="8">
    <location>
        <begin position="1"/>
        <end position="22"/>
    </location>
</feature>
<name>A0A074V517_9NEIS</name>
<organism evidence="12 13">
    <name type="scientific">Snodgrassella alvi SCGC AB-598-J21</name>
    <dbReference type="NCBI Taxonomy" id="1385367"/>
    <lineage>
        <taxon>Bacteria</taxon>
        <taxon>Pseudomonadati</taxon>
        <taxon>Pseudomonadota</taxon>
        <taxon>Betaproteobacteria</taxon>
        <taxon>Neisseriales</taxon>
        <taxon>Neisseriaceae</taxon>
        <taxon>Snodgrassella</taxon>
    </lineage>
</organism>
<evidence type="ECO:0000256" key="2">
    <source>
        <dbReference type="ARBA" id="ARBA00009055"/>
    </source>
</evidence>
<evidence type="ECO:0000313" key="13">
    <source>
        <dbReference type="Proteomes" id="UP000027644"/>
    </source>
</evidence>
<keyword evidence="5" id="KW-0406">Ion transport</keyword>
<keyword evidence="3" id="KW-1134">Transmembrane beta strand</keyword>
<dbReference type="Proteomes" id="UP000027644">
    <property type="component" value="Unassembled WGS sequence"/>
</dbReference>
<comment type="similarity">
    <text evidence="2">Belongs to the TPS (TC 1.B.20) family.</text>
</comment>
<evidence type="ECO:0000256" key="4">
    <source>
        <dbReference type="ARBA" id="ARBA00022692"/>
    </source>
</evidence>
<feature type="domain" description="Haemolysin activator HlyB C-terminal" evidence="9">
    <location>
        <begin position="229"/>
        <end position="551"/>
    </location>
</feature>
<dbReference type="Gene3D" id="3.10.20.310">
    <property type="entry name" value="membrane protein fhac"/>
    <property type="match status" value="1"/>
</dbReference>
<dbReference type="InterPro" id="IPR005565">
    <property type="entry name" value="Hemolysn_activator_HlyB_C"/>
</dbReference>
<feature type="domain" description="Polypeptide-transport-associated ShlB-type" evidence="10">
    <location>
        <begin position="83"/>
        <end position="162"/>
    </location>
</feature>
<evidence type="ECO:0000256" key="6">
    <source>
        <dbReference type="ARBA" id="ARBA00023136"/>
    </source>
</evidence>
<proteinExistence type="inferred from homology"/>
<dbReference type="Pfam" id="PF08479">
    <property type="entry name" value="POTRA_2"/>
    <property type="match status" value="1"/>
</dbReference>
<evidence type="ECO:0000259" key="9">
    <source>
        <dbReference type="Pfam" id="PF03865"/>
    </source>
</evidence>
<evidence type="ECO:0000256" key="3">
    <source>
        <dbReference type="ARBA" id="ARBA00022452"/>
    </source>
</evidence>
<dbReference type="PANTHER" id="PTHR34597:SF3">
    <property type="entry name" value="OUTER MEMBRANE TRANSPORTER CDIB"/>
    <property type="match status" value="1"/>
</dbReference>
<evidence type="ECO:0000259" key="10">
    <source>
        <dbReference type="Pfam" id="PF08479"/>
    </source>
</evidence>
<dbReference type="GO" id="GO:0046819">
    <property type="term" value="P:protein secretion by the type V secretion system"/>
    <property type="evidence" value="ECO:0007669"/>
    <property type="project" value="TreeGrafter"/>
</dbReference>
<feature type="domain" description="ShlB POTRA" evidence="11">
    <location>
        <begin position="164"/>
        <end position="223"/>
    </location>
</feature>
<evidence type="ECO:0000256" key="8">
    <source>
        <dbReference type="SAM" id="SignalP"/>
    </source>
</evidence>
<dbReference type="AlphaFoldDB" id="A0A074V517"/>
<dbReference type="PIRSF" id="PIRSF029745">
    <property type="entry name" value="FhaC"/>
    <property type="match status" value="1"/>
</dbReference>
<dbReference type="PANTHER" id="PTHR34597">
    <property type="entry name" value="SLR1661 PROTEIN"/>
    <property type="match status" value="1"/>
</dbReference>
<dbReference type="InterPro" id="IPR013686">
    <property type="entry name" value="Polypept-transport_assoc_ShlB"/>
</dbReference>
<protein>
    <submittedName>
        <fullName evidence="12">Hemolysin activation/secretion protein</fullName>
    </submittedName>
</protein>
<dbReference type="InterPro" id="IPR027282">
    <property type="entry name" value="TPS"/>
</dbReference>
<dbReference type="InterPro" id="IPR051544">
    <property type="entry name" value="TPS_OM_transporter"/>
</dbReference>
<dbReference type="EMBL" id="AVQL01000453">
    <property type="protein sequence ID" value="KEQ00306.1"/>
    <property type="molecule type" value="Genomic_DNA"/>
</dbReference>
<evidence type="ECO:0000256" key="7">
    <source>
        <dbReference type="ARBA" id="ARBA00023237"/>
    </source>
</evidence>
<comment type="subcellular location">
    <subcellularLocation>
        <location evidence="1">Cell outer membrane</location>
    </subcellularLocation>
</comment>
<keyword evidence="8" id="KW-0732">Signal</keyword>
<dbReference type="GO" id="GO:0009279">
    <property type="term" value="C:cell outer membrane"/>
    <property type="evidence" value="ECO:0007669"/>
    <property type="project" value="UniProtKB-SubCell"/>
</dbReference>
<comment type="caution">
    <text evidence="12">The sequence shown here is derived from an EMBL/GenBank/DDBJ whole genome shotgun (WGS) entry which is preliminary data.</text>
</comment>
<evidence type="ECO:0000313" key="12">
    <source>
        <dbReference type="EMBL" id="KEQ00306.1"/>
    </source>
</evidence>
<dbReference type="FunFam" id="2.40.160.50:FF:000009">
    <property type="entry name" value="Putative hemolysin activator protein"/>
    <property type="match status" value="1"/>
</dbReference>
<dbReference type="GO" id="GO:0008320">
    <property type="term" value="F:protein transmembrane transporter activity"/>
    <property type="evidence" value="ECO:0007669"/>
    <property type="project" value="TreeGrafter"/>
</dbReference>
<dbReference type="GO" id="GO:0006811">
    <property type="term" value="P:monoatomic ion transport"/>
    <property type="evidence" value="ECO:0007669"/>
    <property type="project" value="UniProtKB-KW"/>
</dbReference>
<feature type="chain" id="PRO_5001701524" evidence="8">
    <location>
        <begin position="23"/>
        <end position="590"/>
    </location>
</feature>
<keyword evidence="4" id="KW-0812">Transmembrane</keyword>
<sequence>MRIKKLVLLLNLLGISLLQANAASMNEAAEQIDKKQQQQIIREQQRQQQFRQQMQPDVNVHLQPAEENLSGTGKLITDETPCFAIQDIRLVGEDAGHFQFALKKALRQSQFTPGMCLGGKAINQIMTLAQNAVIERGYTTTRILASPQDINSGQLQLSVIAGRVHAIRYNLDDSASRHVGRIRHIQNEFPVRAGDILNLRALEQGLENLRRVPTAEADIQIVPADEPNQSDIVISWSQRTVPMRLSFNIDDSGSHSTGRYQGGVTLSVDNPLGLSDLFYINYNHDLGSKDSYFDSDGNRTGSGTHGYALHYSVPFGNWQIAFNRNHYRYHQAIAGYNENYDYSGNSDNTDLGLTRMLYRNSHRKIDVTAKVWKRESHNFINDAEIEVQQRHTAGWAVNLNHQEYIGNAVVNLGLGYKRGTGADNSLRAPEEEFGEGTSRMKIITVDAGLLWPFTLGNQQLSYDSSFHGQWNKTPLITQDQLSIGGRYTVRGFDGEVTLMGERGWYWNNNLNWQYKGRHQVYLGLDVGHVSGPSTEMQLGKTLAGAVIGFKGQIKAGGQWYYDIFAGKPIYKPQYFRTDRTNVGFSLNYSM</sequence>
<dbReference type="Gene3D" id="2.40.160.50">
    <property type="entry name" value="membrane protein fhac: a member of the omp85/tpsb transporter family"/>
    <property type="match status" value="1"/>
</dbReference>
<keyword evidence="7" id="KW-0998">Cell outer membrane</keyword>
<dbReference type="InterPro" id="IPR035251">
    <property type="entry name" value="ShlB_POTRA"/>
</dbReference>
<evidence type="ECO:0000259" key="11">
    <source>
        <dbReference type="Pfam" id="PF17287"/>
    </source>
</evidence>
<dbReference type="GO" id="GO:0098046">
    <property type="term" value="C:type V protein secretion system complex"/>
    <property type="evidence" value="ECO:0007669"/>
    <property type="project" value="TreeGrafter"/>
</dbReference>